<dbReference type="EC" id="3.2.2.27" evidence="4"/>
<dbReference type="AlphaFoldDB" id="A0A449AF64"/>
<keyword evidence="7" id="KW-0234">DNA repair</keyword>
<dbReference type="PANTHER" id="PTHR11264">
    <property type="entry name" value="URACIL-DNA GLYCOSYLASE"/>
    <property type="match status" value="1"/>
</dbReference>
<dbReference type="RefSeq" id="WP_223213755.1">
    <property type="nucleotide sequence ID" value="NZ_LR214972.1"/>
</dbReference>
<dbReference type="Pfam" id="PF03167">
    <property type="entry name" value="UDG"/>
    <property type="match status" value="1"/>
</dbReference>
<evidence type="ECO:0000256" key="8">
    <source>
        <dbReference type="PROSITE-ProRule" id="PRU10072"/>
    </source>
</evidence>
<dbReference type="GO" id="GO:0097510">
    <property type="term" value="P:base-excision repair, AP site formation via deaminated base removal"/>
    <property type="evidence" value="ECO:0007669"/>
    <property type="project" value="TreeGrafter"/>
</dbReference>
<evidence type="ECO:0000256" key="1">
    <source>
        <dbReference type="ARBA" id="ARBA00001400"/>
    </source>
</evidence>
<keyword evidence="5" id="KW-0227">DNA damage</keyword>
<sequence length="209" mass="23822">MKDSFLKILQTEGRNPYFEIILNHLAQGNKENKLIFPHQTEMFRAFEFFQVHETKLIILGQDPYSEFGVADGLAFSTHNLKTPPSLNNIFKEIKKDYPNASFKANSLVPWAKQNILLLNASLTVLENKPNSHKNIGWQNFAAAVIHEVVRINKNVIILALGNYAHKVVDNALYLVNFDSKNLFKLSHPSPLGYPIVLKIHMSLKKLMIV</sequence>
<feature type="domain" description="Uracil-DNA glycosylase-like" evidence="9">
    <location>
        <begin position="47"/>
        <end position="197"/>
    </location>
</feature>
<evidence type="ECO:0000256" key="7">
    <source>
        <dbReference type="ARBA" id="ARBA00023204"/>
    </source>
</evidence>
<keyword evidence="10" id="KW-0326">Glycosidase</keyword>
<protein>
    <recommendedName>
        <fullName evidence="4">uracil-DNA glycosylase</fullName>
        <ecNumber evidence="4">3.2.2.27</ecNumber>
    </recommendedName>
</protein>
<dbReference type="CDD" id="cd10027">
    <property type="entry name" value="UDG-F1-like"/>
    <property type="match status" value="1"/>
</dbReference>
<dbReference type="InterPro" id="IPR018085">
    <property type="entry name" value="Ura-DNA_Glyclase_AS"/>
</dbReference>
<gene>
    <name evidence="10" type="primary">ung</name>
    <name evidence="10" type="ORF">NCTC10118_00683</name>
</gene>
<organism evidence="10 11">
    <name type="scientific">Mycoplasmopsis bovirhinis</name>
    <dbReference type="NCBI Taxonomy" id="29553"/>
    <lineage>
        <taxon>Bacteria</taxon>
        <taxon>Bacillati</taxon>
        <taxon>Mycoplasmatota</taxon>
        <taxon>Mycoplasmoidales</taxon>
        <taxon>Metamycoplasmataceae</taxon>
        <taxon>Mycoplasmopsis</taxon>
    </lineage>
</organism>
<evidence type="ECO:0000256" key="5">
    <source>
        <dbReference type="ARBA" id="ARBA00022763"/>
    </source>
</evidence>
<dbReference type="Proteomes" id="UP000289952">
    <property type="component" value="Chromosome"/>
</dbReference>
<dbReference type="Gene3D" id="3.40.470.10">
    <property type="entry name" value="Uracil-DNA glycosylase-like domain"/>
    <property type="match status" value="1"/>
</dbReference>
<evidence type="ECO:0000313" key="10">
    <source>
        <dbReference type="EMBL" id="VEU63634.1"/>
    </source>
</evidence>
<feature type="active site" description="Proton acceptor" evidence="8">
    <location>
        <position position="62"/>
    </location>
</feature>
<dbReference type="InterPro" id="IPR005122">
    <property type="entry name" value="Uracil-DNA_glycosylase-like"/>
</dbReference>
<accession>A0A449AF64</accession>
<evidence type="ECO:0000256" key="4">
    <source>
        <dbReference type="ARBA" id="ARBA00012030"/>
    </source>
</evidence>
<evidence type="ECO:0000256" key="2">
    <source>
        <dbReference type="ARBA" id="ARBA00002631"/>
    </source>
</evidence>
<reference evidence="10 11" key="1">
    <citation type="submission" date="2019-01" db="EMBL/GenBank/DDBJ databases">
        <authorList>
            <consortium name="Pathogen Informatics"/>
        </authorList>
    </citation>
    <scope>NUCLEOTIDE SEQUENCE [LARGE SCALE GENOMIC DNA]</scope>
    <source>
        <strain evidence="10 11">NCTC10118</strain>
    </source>
</reference>
<comment type="catalytic activity">
    <reaction evidence="1">
        <text>Hydrolyzes single-stranded DNA or mismatched double-stranded DNA and polynucleotides, releasing free uracil.</text>
        <dbReference type="EC" id="3.2.2.27"/>
    </reaction>
</comment>
<dbReference type="EMBL" id="LR214972">
    <property type="protein sequence ID" value="VEU63634.1"/>
    <property type="molecule type" value="Genomic_DNA"/>
</dbReference>
<dbReference type="PROSITE" id="PS00130">
    <property type="entry name" value="U_DNA_GLYCOSYLASE"/>
    <property type="match status" value="1"/>
</dbReference>
<evidence type="ECO:0000313" key="11">
    <source>
        <dbReference type="Proteomes" id="UP000289952"/>
    </source>
</evidence>
<evidence type="ECO:0000256" key="3">
    <source>
        <dbReference type="ARBA" id="ARBA00008184"/>
    </source>
</evidence>
<keyword evidence="11" id="KW-1185">Reference proteome</keyword>
<evidence type="ECO:0000256" key="6">
    <source>
        <dbReference type="ARBA" id="ARBA00022801"/>
    </source>
</evidence>
<dbReference type="GO" id="GO:0004844">
    <property type="term" value="F:uracil DNA N-glycosylase activity"/>
    <property type="evidence" value="ECO:0007669"/>
    <property type="project" value="UniProtKB-EC"/>
</dbReference>
<dbReference type="InterPro" id="IPR002043">
    <property type="entry name" value="UDG_fam1"/>
</dbReference>
<dbReference type="SMART" id="SM00987">
    <property type="entry name" value="UreE_C"/>
    <property type="match status" value="1"/>
</dbReference>
<comment type="function">
    <text evidence="2">Excises uracil residues from the DNA which can arise as a result of misincorporation of dUMP residues by DNA polymerase or due to deamination of cytosine.</text>
</comment>
<dbReference type="PANTHER" id="PTHR11264:SF0">
    <property type="entry name" value="URACIL-DNA GLYCOSYLASE"/>
    <property type="match status" value="1"/>
</dbReference>
<comment type="similarity">
    <text evidence="3">Belongs to the uracil-DNA glycosylase (UDG) superfamily. UNG family.</text>
</comment>
<keyword evidence="6 10" id="KW-0378">Hydrolase</keyword>
<proteinExistence type="inferred from homology"/>
<name>A0A449AF64_9BACT</name>
<dbReference type="NCBIfam" id="NF003592">
    <property type="entry name" value="PRK05254.1-5"/>
    <property type="match status" value="1"/>
</dbReference>
<dbReference type="InterPro" id="IPR036895">
    <property type="entry name" value="Uracil-DNA_glycosylase-like_sf"/>
</dbReference>
<dbReference type="SMART" id="SM00986">
    <property type="entry name" value="UDG"/>
    <property type="match status" value="1"/>
</dbReference>
<evidence type="ECO:0000259" key="9">
    <source>
        <dbReference type="SMART" id="SM00986"/>
    </source>
</evidence>
<dbReference type="SUPFAM" id="SSF52141">
    <property type="entry name" value="Uracil-DNA glycosylase-like"/>
    <property type="match status" value="1"/>
</dbReference>